<protein>
    <submittedName>
        <fullName evidence="3">CAP domain-containing protein</fullName>
    </submittedName>
</protein>
<dbReference type="Pfam" id="PF00188">
    <property type="entry name" value="CAP"/>
    <property type="match status" value="1"/>
</dbReference>
<dbReference type="RefSeq" id="WP_253680050.1">
    <property type="nucleotide sequence ID" value="NZ_CP050861.1"/>
</dbReference>
<dbReference type="SUPFAM" id="SSF55797">
    <property type="entry name" value="PR-1-like"/>
    <property type="match status" value="1"/>
</dbReference>
<reference evidence="3" key="1">
    <citation type="submission" date="2020-04" db="EMBL/GenBank/DDBJ databases">
        <title>Tenacibaculum mesophilum bac2.</title>
        <authorList>
            <person name="Li M."/>
        </authorList>
    </citation>
    <scope>NUCLEOTIDE SEQUENCE</scope>
    <source>
        <strain evidence="3">Bac2</strain>
    </source>
</reference>
<dbReference type="PANTHER" id="PTHR31157:SF1">
    <property type="entry name" value="SCP DOMAIN-CONTAINING PROTEIN"/>
    <property type="match status" value="1"/>
</dbReference>
<dbReference type="InterPro" id="IPR014044">
    <property type="entry name" value="CAP_dom"/>
</dbReference>
<evidence type="ECO:0000259" key="2">
    <source>
        <dbReference type="Pfam" id="PF00188"/>
    </source>
</evidence>
<feature type="chain" id="PRO_5042179100" evidence="1">
    <location>
        <begin position="23"/>
        <end position="163"/>
    </location>
</feature>
<evidence type="ECO:0000256" key="1">
    <source>
        <dbReference type="SAM" id="SignalP"/>
    </source>
</evidence>
<gene>
    <name evidence="3" type="ORF">HER15_01285</name>
</gene>
<feature type="signal peptide" evidence="1">
    <location>
        <begin position="1"/>
        <end position="22"/>
    </location>
</feature>
<feature type="domain" description="SCP" evidence="2">
    <location>
        <begin position="48"/>
        <end position="152"/>
    </location>
</feature>
<proteinExistence type="predicted"/>
<dbReference type="EMBL" id="CP050861">
    <property type="protein sequence ID" value="UTD14190.1"/>
    <property type="molecule type" value="Genomic_DNA"/>
</dbReference>
<evidence type="ECO:0000313" key="3">
    <source>
        <dbReference type="EMBL" id="UTD14190.1"/>
    </source>
</evidence>
<dbReference type="PROSITE" id="PS51257">
    <property type="entry name" value="PROKAR_LIPOPROTEIN"/>
    <property type="match status" value="1"/>
</dbReference>
<dbReference type="PANTHER" id="PTHR31157">
    <property type="entry name" value="SCP DOMAIN-CONTAINING PROTEIN"/>
    <property type="match status" value="1"/>
</dbReference>
<organism evidence="3 4">
    <name type="scientific">Tenacibaculum mesophilum</name>
    <dbReference type="NCBI Taxonomy" id="104268"/>
    <lineage>
        <taxon>Bacteria</taxon>
        <taxon>Pseudomonadati</taxon>
        <taxon>Bacteroidota</taxon>
        <taxon>Flavobacteriia</taxon>
        <taxon>Flavobacteriales</taxon>
        <taxon>Flavobacteriaceae</taxon>
        <taxon>Tenacibaculum</taxon>
    </lineage>
</organism>
<accession>A0AAE9SDW8</accession>
<dbReference type="Proteomes" id="UP001056837">
    <property type="component" value="Chromosome"/>
</dbReference>
<keyword evidence="1" id="KW-0732">Signal</keyword>
<evidence type="ECO:0000313" key="4">
    <source>
        <dbReference type="Proteomes" id="UP001056837"/>
    </source>
</evidence>
<dbReference type="Gene3D" id="3.40.33.10">
    <property type="entry name" value="CAP"/>
    <property type="match status" value="1"/>
</dbReference>
<name>A0AAE9SDW8_9FLAO</name>
<dbReference type="CDD" id="cd05379">
    <property type="entry name" value="CAP_bacterial"/>
    <property type="match status" value="1"/>
</dbReference>
<dbReference type="AlphaFoldDB" id="A0AAE9SDW8"/>
<dbReference type="InterPro" id="IPR035940">
    <property type="entry name" value="CAP_sf"/>
</dbReference>
<sequence length="163" mass="18750">MNNFPFKLLVLCCALVFFSCSSNENELIDSTSDSTVSMEEKSIENEILDLINDYRLSKGLSTLKKLEAIKSQTYNHTMYMIKKKELSHDFFHDRKDYLVENTNAIKVAENVAYGYSTAESVVNGWIKSEGHRKNIEGDFTHFEVTAEKNTGGTWYYTNIFVKK</sequence>